<feature type="domain" description="Histidine kinase" evidence="6">
    <location>
        <begin position="578"/>
        <end position="790"/>
    </location>
</feature>
<feature type="domain" description="PAS" evidence="7">
    <location>
        <begin position="160"/>
        <end position="232"/>
    </location>
</feature>
<feature type="domain" description="PAC" evidence="8">
    <location>
        <begin position="236"/>
        <end position="289"/>
    </location>
</feature>
<dbReference type="EC" id="2.7.13.3" evidence="2"/>
<dbReference type="PROSITE" id="PS50113">
    <property type="entry name" value="PAC"/>
    <property type="match status" value="4"/>
</dbReference>
<dbReference type="InterPro" id="IPR005467">
    <property type="entry name" value="His_kinase_dom"/>
</dbReference>
<accession>A0ABX8JAE4</accession>
<evidence type="ECO:0000256" key="1">
    <source>
        <dbReference type="ARBA" id="ARBA00000085"/>
    </source>
</evidence>
<dbReference type="InterPro" id="IPR013767">
    <property type="entry name" value="PAS_fold"/>
</dbReference>
<proteinExistence type="predicted"/>
<dbReference type="Pfam" id="PF00989">
    <property type="entry name" value="PAS"/>
    <property type="match status" value="1"/>
</dbReference>
<dbReference type="InterPro" id="IPR001610">
    <property type="entry name" value="PAC"/>
</dbReference>
<protein>
    <recommendedName>
        <fullName evidence="2">histidine kinase</fullName>
        <ecNumber evidence="2">2.7.13.3</ecNumber>
    </recommendedName>
</protein>
<dbReference type="SMART" id="SM00091">
    <property type="entry name" value="PAS"/>
    <property type="match status" value="3"/>
</dbReference>
<gene>
    <name evidence="9" type="ORF">KP004_09645</name>
</gene>
<evidence type="ECO:0000256" key="3">
    <source>
        <dbReference type="ARBA" id="ARBA00022553"/>
    </source>
</evidence>
<dbReference type="InterPro" id="IPR003594">
    <property type="entry name" value="HATPase_dom"/>
</dbReference>
<feature type="domain" description="PAC" evidence="8">
    <location>
        <begin position="369"/>
        <end position="421"/>
    </location>
</feature>
<dbReference type="InterPro" id="IPR013655">
    <property type="entry name" value="PAS_fold_3"/>
</dbReference>
<evidence type="ECO:0000259" key="6">
    <source>
        <dbReference type="PROSITE" id="PS50109"/>
    </source>
</evidence>
<comment type="catalytic activity">
    <reaction evidence="1">
        <text>ATP + protein L-histidine = ADP + protein N-phospho-L-histidine.</text>
        <dbReference type="EC" id="2.7.13.3"/>
    </reaction>
</comment>
<feature type="domain" description="PAS" evidence="7">
    <location>
        <begin position="289"/>
        <end position="335"/>
    </location>
</feature>
<dbReference type="InterPro" id="IPR052162">
    <property type="entry name" value="Sensor_kinase/Photoreceptor"/>
</dbReference>
<evidence type="ECO:0000256" key="5">
    <source>
        <dbReference type="ARBA" id="ARBA00022777"/>
    </source>
</evidence>
<dbReference type="InterPro" id="IPR003661">
    <property type="entry name" value="HisK_dim/P_dom"/>
</dbReference>
<dbReference type="SMART" id="SM00086">
    <property type="entry name" value="PAC"/>
    <property type="match status" value="4"/>
</dbReference>
<evidence type="ECO:0000256" key="2">
    <source>
        <dbReference type="ARBA" id="ARBA00012438"/>
    </source>
</evidence>
<dbReference type="SMART" id="SM00387">
    <property type="entry name" value="HATPase_c"/>
    <property type="match status" value="1"/>
</dbReference>
<sequence length="797" mass="88755">MTRLLQVNQVNDNSNTVSRACIGDDAPAIAHPALPAHGYEQVLRNMFRSAPLGMYRTDAEGHPLASTFGSPAGPDDDATHAVGFLNPQERKSLTESFRGAMEAGRQWCRQFQYRYADGAVSRLQAVVAALRDQDGALLGYQVCTIDITAQHHANQELALSVDRHRVALDAAELGIWDLDVAGNDCYFSPYCYEMLGYTGGQMQGRLEEWSNIIHPQYLENARRVLESCISGGIERFELEFRLKTNEGKWHWFRCTGKAAERDACGKACRLAGTLQDINRAKLMEHLLQMEHGLLNLITATSPVGIMFIESDGNTTFVNPKAERILGATKQQMAHREPPVIDSILSAERDPSTGSELSLGHILAQGRCLLQSSFVFTRSDGSSAVLSISTAPFLDPASTVSGTVVTLEDVTEQKKREQVLADSDRLLRETQRIAQLGSYVLDITKDEWACSSKLEEILGIDAAYPKNLQGHFDIVHEEFREKFIDSYRAAIGNNRPFEHEYKIRRHNDGVERWVTECCELSGDAAGKQVRMIGTIKDITERKAAEEAIRNLNDELDRRVIERTSQLVAAKKEIESFSYSVSHDLRAPLRHINSYSSILVEEYGESLPEDARYYLERICTASNRMGKQIDDLLALTRVGRAIMKRTTFNISQVAADVVDMLSDESDNPPEFVVQPGISAYGDSALVRLVLQNLLGNSVKYSSRAASPRIEFGQTLVGGRHAFFVRDNGVGFDMAYVEKLFQPFQRLHGSEFEGTGIGLATVRRIIERHGGSIWAEGKEREGAAFYFTLSTPRKADHTSC</sequence>
<dbReference type="Pfam" id="PF00512">
    <property type="entry name" value="HisKA"/>
    <property type="match status" value="1"/>
</dbReference>
<dbReference type="Proteomes" id="UP000683557">
    <property type="component" value="Chromosome"/>
</dbReference>
<evidence type="ECO:0000313" key="9">
    <source>
        <dbReference type="EMBL" id="QWV95410.1"/>
    </source>
</evidence>
<dbReference type="PROSITE" id="PS50109">
    <property type="entry name" value="HIS_KIN"/>
    <property type="match status" value="1"/>
</dbReference>
<dbReference type="Pfam" id="PF02518">
    <property type="entry name" value="HATPase_c"/>
    <property type="match status" value="1"/>
</dbReference>
<dbReference type="NCBIfam" id="TIGR00229">
    <property type="entry name" value="sensory_box"/>
    <property type="match status" value="3"/>
</dbReference>
<reference evidence="9 10" key="1">
    <citation type="submission" date="2021-06" db="EMBL/GenBank/DDBJ databases">
        <title>Gemonas diversity in paddy soil.</title>
        <authorList>
            <person name="Liu G."/>
        </authorList>
    </citation>
    <scope>NUCLEOTIDE SEQUENCE [LARGE SCALE GENOMIC DNA]</scope>
    <source>
        <strain evidence="9 10">RG10</strain>
    </source>
</reference>
<organism evidence="9 10">
    <name type="scientific">Geomonas oryzisoli</name>
    <dbReference type="NCBI Taxonomy" id="2847992"/>
    <lineage>
        <taxon>Bacteria</taxon>
        <taxon>Pseudomonadati</taxon>
        <taxon>Thermodesulfobacteriota</taxon>
        <taxon>Desulfuromonadia</taxon>
        <taxon>Geobacterales</taxon>
        <taxon>Geobacteraceae</taxon>
        <taxon>Geomonas</taxon>
    </lineage>
</organism>
<keyword evidence="3" id="KW-0597">Phosphoprotein</keyword>
<dbReference type="CDD" id="cd00130">
    <property type="entry name" value="PAS"/>
    <property type="match status" value="3"/>
</dbReference>
<feature type="domain" description="PAC" evidence="8">
    <location>
        <begin position="496"/>
        <end position="549"/>
    </location>
</feature>
<dbReference type="InterPro" id="IPR000700">
    <property type="entry name" value="PAS-assoc_C"/>
</dbReference>
<dbReference type="CDD" id="cd00082">
    <property type="entry name" value="HisKA"/>
    <property type="match status" value="1"/>
</dbReference>
<keyword evidence="4" id="KW-0808">Transferase</keyword>
<dbReference type="EMBL" id="CP076723">
    <property type="protein sequence ID" value="QWV95410.1"/>
    <property type="molecule type" value="Genomic_DNA"/>
</dbReference>
<name>A0ABX8JAE4_9BACT</name>
<feature type="domain" description="PAC" evidence="8">
    <location>
        <begin position="107"/>
        <end position="159"/>
    </location>
</feature>
<keyword evidence="10" id="KW-1185">Reference proteome</keyword>
<dbReference type="Pfam" id="PF08447">
    <property type="entry name" value="PAS_3"/>
    <property type="match status" value="2"/>
</dbReference>
<evidence type="ECO:0000259" key="8">
    <source>
        <dbReference type="PROSITE" id="PS50113"/>
    </source>
</evidence>
<evidence type="ECO:0000313" key="10">
    <source>
        <dbReference type="Proteomes" id="UP000683557"/>
    </source>
</evidence>
<dbReference type="InterPro" id="IPR000014">
    <property type="entry name" value="PAS"/>
</dbReference>
<keyword evidence="5" id="KW-0418">Kinase</keyword>
<evidence type="ECO:0000259" key="7">
    <source>
        <dbReference type="PROSITE" id="PS50112"/>
    </source>
</evidence>
<evidence type="ECO:0000256" key="4">
    <source>
        <dbReference type="ARBA" id="ARBA00022679"/>
    </source>
</evidence>
<dbReference type="PANTHER" id="PTHR43304">
    <property type="entry name" value="PHYTOCHROME-LIKE PROTEIN CPH1"/>
    <property type="match status" value="1"/>
</dbReference>
<dbReference type="PROSITE" id="PS50112">
    <property type="entry name" value="PAS"/>
    <property type="match status" value="2"/>
</dbReference>
<dbReference type="SMART" id="SM00388">
    <property type="entry name" value="HisKA"/>
    <property type="match status" value="1"/>
</dbReference>
<dbReference type="PANTHER" id="PTHR43304:SF1">
    <property type="entry name" value="PAC DOMAIN-CONTAINING PROTEIN"/>
    <property type="match status" value="1"/>
</dbReference>